<dbReference type="KEGG" id="hnv:DDQ68_02315"/>
<feature type="region of interest" description="Disordered" evidence="1">
    <location>
        <begin position="62"/>
        <end position="85"/>
    </location>
</feature>
<evidence type="ECO:0000256" key="1">
    <source>
        <dbReference type="SAM" id="MobiDB-lite"/>
    </source>
</evidence>
<evidence type="ECO:0000313" key="3">
    <source>
        <dbReference type="Proteomes" id="UP000245999"/>
    </source>
</evidence>
<gene>
    <name evidence="2" type="ORF">DDQ68_02315</name>
</gene>
<proteinExistence type="predicted"/>
<keyword evidence="3" id="KW-1185">Reference proteome</keyword>
<dbReference type="Proteomes" id="UP000245999">
    <property type="component" value="Chromosome"/>
</dbReference>
<dbReference type="EMBL" id="CP029145">
    <property type="protein sequence ID" value="AWM31722.1"/>
    <property type="molecule type" value="Genomic_DNA"/>
</dbReference>
<organism evidence="2 3">
    <name type="scientific">Hymenobacter nivis</name>
    <dbReference type="NCBI Taxonomy" id="1850093"/>
    <lineage>
        <taxon>Bacteria</taxon>
        <taxon>Pseudomonadati</taxon>
        <taxon>Bacteroidota</taxon>
        <taxon>Cytophagia</taxon>
        <taxon>Cytophagales</taxon>
        <taxon>Hymenobacteraceae</taxon>
        <taxon>Hymenobacter</taxon>
    </lineage>
</organism>
<protein>
    <submittedName>
        <fullName evidence="2">Uncharacterized protein</fullName>
    </submittedName>
</protein>
<name>A0A2Z3GIL0_9BACT</name>
<sequence length="85" mass="8610">MLYIVKPRPVEAAVAFATAGYAVRALFHKELAVAEAAVGASLVMVGFVGSDGRHAQRAAIGRAHEAVEPATSTNAPGAPGGQVVK</sequence>
<accession>A0A2Z3GIL0</accession>
<dbReference type="AlphaFoldDB" id="A0A2Z3GIL0"/>
<reference evidence="3" key="1">
    <citation type="submission" date="2018-04" db="EMBL/GenBank/DDBJ databases">
        <title>Complete genome of Antarctic heterotrophic bacterium Hymenobacter nivis.</title>
        <authorList>
            <person name="Terashima M."/>
        </authorList>
    </citation>
    <scope>NUCLEOTIDE SEQUENCE [LARGE SCALE GENOMIC DNA]</scope>
    <source>
        <strain evidence="3">NBRC 111535</strain>
    </source>
</reference>
<evidence type="ECO:0000313" key="2">
    <source>
        <dbReference type="EMBL" id="AWM31722.1"/>
    </source>
</evidence>